<proteinExistence type="predicted"/>
<dbReference type="AlphaFoldDB" id="A0A8S9J8X7"/>
<dbReference type="EMBL" id="QGKW02001660">
    <property type="protein sequence ID" value="KAF2577993.1"/>
    <property type="molecule type" value="Genomic_DNA"/>
</dbReference>
<accession>A0A8S9J8X7</accession>
<evidence type="ECO:0000313" key="1">
    <source>
        <dbReference type="EMBL" id="KAF2577993.1"/>
    </source>
</evidence>
<organism evidence="1 2">
    <name type="scientific">Brassica cretica</name>
    <name type="common">Mustard</name>
    <dbReference type="NCBI Taxonomy" id="69181"/>
    <lineage>
        <taxon>Eukaryota</taxon>
        <taxon>Viridiplantae</taxon>
        <taxon>Streptophyta</taxon>
        <taxon>Embryophyta</taxon>
        <taxon>Tracheophyta</taxon>
        <taxon>Spermatophyta</taxon>
        <taxon>Magnoliopsida</taxon>
        <taxon>eudicotyledons</taxon>
        <taxon>Gunneridae</taxon>
        <taxon>Pentapetalae</taxon>
        <taxon>rosids</taxon>
        <taxon>malvids</taxon>
        <taxon>Brassicales</taxon>
        <taxon>Brassicaceae</taxon>
        <taxon>Brassiceae</taxon>
        <taxon>Brassica</taxon>
    </lineage>
</organism>
<reference evidence="1" key="1">
    <citation type="submission" date="2019-12" db="EMBL/GenBank/DDBJ databases">
        <title>Genome sequencing and annotation of Brassica cretica.</title>
        <authorList>
            <person name="Studholme D.J."/>
            <person name="Sarris P.F."/>
        </authorList>
    </citation>
    <scope>NUCLEOTIDE SEQUENCE</scope>
    <source>
        <strain evidence="1">PFS-001/15</strain>
        <tissue evidence="1">Leaf</tissue>
    </source>
</reference>
<gene>
    <name evidence="1" type="ORF">F2Q68_00002992</name>
</gene>
<comment type="caution">
    <text evidence="1">The sequence shown here is derived from an EMBL/GenBank/DDBJ whole genome shotgun (WGS) entry which is preliminary data.</text>
</comment>
<evidence type="ECO:0000313" key="2">
    <source>
        <dbReference type="Proteomes" id="UP000712281"/>
    </source>
</evidence>
<dbReference type="Proteomes" id="UP000712281">
    <property type="component" value="Unassembled WGS sequence"/>
</dbReference>
<sequence length="75" mass="9019">MRGGPTGSSKRQKLQALEEESMRPFWREKWKKTQIEEWQPKAKKHWIGLSIVIQMYILKFKQERMLGIVLGYRKA</sequence>
<name>A0A8S9J8X7_BRACR</name>
<protein>
    <submittedName>
        <fullName evidence="1">Uncharacterized protein</fullName>
    </submittedName>
</protein>